<name>A0ABU3VKG6_9RHOB</name>
<dbReference type="SUPFAM" id="SSF52242">
    <property type="entry name" value="Cobalamin (vitamin B12)-binding domain"/>
    <property type="match status" value="1"/>
</dbReference>
<organism evidence="2 3">
    <name type="scientific">Sedimentitalea todarodis</name>
    <dbReference type="NCBI Taxonomy" id="1631240"/>
    <lineage>
        <taxon>Bacteria</taxon>
        <taxon>Pseudomonadati</taxon>
        <taxon>Pseudomonadota</taxon>
        <taxon>Alphaproteobacteria</taxon>
        <taxon>Rhodobacterales</taxon>
        <taxon>Paracoccaceae</taxon>
        <taxon>Sedimentitalea</taxon>
    </lineage>
</organism>
<accession>A0ABU3VKG6</accession>
<reference evidence="3" key="1">
    <citation type="submission" date="2023-05" db="EMBL/GenBank/DDBJ databases">
        <title>Sedimentitalea sp. nov. JM2-8.</title>
        <authorList>
            <person name="Huang J."/>
        </authorList>
    </citation>
    <scope>NUCLEOTIDE SEQUENCE [LARGE SCALE GENOMIC DNA]</scope>
    <source>
        <strain evidence="3">KHS03</strain>
    </source>
</reference>
<dbReference type="Gene3D" id="3.40.50.280">
    <property type="entry name" value="Cobalamin-binding domain"/>
    <property type="match status" value="1"/>
</dbReference>
<evidence type="ECO:0000313" key="3">
    <source>
        <dbReference type="Proteomes" id="UP001255416"/>
    </source>
</evidence>
<proteinExistence type="predicted"/>
<keyword evidence="3" id="KW-1185">Reference proteome</keyword>
<dbReference type="Proteomes" id="UP001255416">
    <property type="component" value="Unassembled WGS sequence"/>
</dbReference>
<protein>
    <recommendedName>
        <fullName evidence="1">B12-binding domain-containing protein</fullName>
    </recommendedName>
</protein>
<dbReference type="PROSITE" id="PS51332">
    <property type="entry name" value="B12_BINDING"/>
    <property type="match status" value="1"/>
</dbReference>
<comment type="caution">
    <text evidence="2">The sequence shown here is derived from an EMBL/GenBank/DDBJ whole genome shotgun (WGS) entry which is preliminary data.</text>
</comment>
<sequence length="275" mass="30268">MFTSTASAEPLEFGIYEESRSNIRRLKESLPEDQVAGLAREVIRRLASRHSKVEHISHEPTVAELEELCTALISDNDTAAAAIIFGARAEGAPPEAIYLKYLAAAARMLGDWWNEDRADFVQVTVGTGRMFAIMRGMKHLFVPAFDAPEKSAIFASVPGEDHTFGIRMAADLFRKDGWEISLKIGLDHDELVADIERTPSSILGLSLAGRHSVDALSRLVVALHICCPHAPLLVSGRDVEDAEPLLGLMGVDCIARDLDEAREHMRVLWEKNQTG</sequence>
<gene>
    <name evidence="2" type="ORF">QO231_22825</name>
</gene>
<feature type="domain" description="B12-binding" evidence="1">
    <location>
        <begin position="149"/>
        <end position="275"/>
    </location>
</feature>
<dbReference type="InterPro" id="IPR006158">
    <property type="entry name" value="Cobalamin-bd"/>
</dbReference>
<dbReference type="EMBL" id="JASMWN010000027">
    <property type="protein sequence ID" value="MDU9006677.1"/>
    <property type="molecule type" value="Genomic_DNA"/>
</dbReference>
<dbReference type="InterPro" id="IPR036724">
    <property type="entry name" value="Cobalamin-bd_sf"/>
</dbReference>
<evidence type="ECO:0000313" key="2">
    <source>
        <dbReference type="EMBL" id="MDU9006677.1"/>
    </source>
</evidence>
<dbReference type="RefSeq" id="WP_316781933.1">
    <property type="nucleotide sequence ID" value="NZ_JASMWN010000027.1"/>
</dbReference>
<evidence type="ECO:0000259" key="1">
    <source>
        <dbReference type="PROSITE" id="PS51332"/>
    </source>
</evidence>